<reference evidence="2" key="1">
    <citation type="submission" date="2021-07" db="EMBL/GenBank/DDBJ databases">
        <authorList>
            <person name="Durling M."/>
        </authorList>
    </citation>
    <scope>NUCLEOTIDE SEQUENCE</scope>
</reference>
<dbReference type="Proteomes" id="UP000701801">
    <property type="component" value="Unassembled WGS sequence"/>
</dbReference>
<keyword evidence="1" id="KW-0732">Signal</keyword>
<evidence type="ECO:0008006" key="4">
    <source>
        <dbReference type="Google" id="ProtNLM"/>
    </source>
</evidence>
<accession>A0A9N9LDD0</accession>
<comment type="caution">
    <text evidence="2">The sequence shown here is derived from an EMBL/GenBank/DDBJ whole genome shotgun (WGS) entry which is preliminary data.</text>
</comment>
<sequence length="83" mass="8592">MKLIFILALSASASAQTFDWFCNGGTGGNGGCEANGQATYCCFEENNVPGFNTPRPTTTTSQNAQGGIRCGPNNGGLIRCGPR</sequence>
<dbReference type="EMBL" id="CAJVRM010000064">
    <property type="protein sequence ID" value="CAG8973144.1"/>
    <property type="molecule type" value="Genomic_DNA"/>
</dbReference>
<evidence type="ECO:0000313" key="2">
    <source>
        <dbReference type="EMBL" id="CAG8973144.1"/>
    </source>
</evidence>
<name>A0A9N9LDD0_9HELO</name>
<organism evidence="2 3">
    <name type="scientific">Hymenoscyphus albidus</name>
    <dbReference type="NCBI Taxonomy" id="595503"/>
    <lineage>
        <taxon>Eukaryota</taxon>
        <taxon>Fungi</taxon>
        <taxon>Dikarya</taxon>
        <taxon>Ascomycota</taxon>
        <taxon>Pezizomycotina</taxon>
        <taxon>Leotiomycetes</taxon>
        <taxon>Helotiales</taxon>
        <taxon>Helotiaceae</taxon>
        <taxon>Hymenoscyphus</taxon>
    </lineage>
</organism>
<gene>
    <name evidence="2" type="ORF">HYALB_00008675</name>
</gene>
<feature type="chain" id="PRO_5040253475" description="Hydrophobin" evidence="1">
    <location>
        <begin position="16"/>
        <end position="83"/>
    </location>
</feature>
<proteinExistence type="predicted"/>
<keyword evidence="3" id="KW-1185">Reference proteome</keyword>
<feature type="signal peptide" evidence="1">
    <location>
        <begin position="1"/>
        <end position="15"/>
    </location>
</feature>
<evidence type="ECO:0000313" key="3">
    <source>
        <dbReference type="Proteomes" id="UP000701801"/>
    </source>
</evidence>
<evidence type="ECO:0000256" key="1">
    <source>
        <dbReference type="SAM" id="SignalP"/>
    </source>
</evidence>
<dbReference type="AlphaFoldDB" id="A0A9N9LDD0"/>
<protein>
    <recommendedName>
        <fullName evidence="4">Hydrophobin</fullName>
    </recommendedName>
</protein>